<organism evidence="4 5">
    <name type="scientific">Arabidopsis suecica</name>
    <name type="common">Swedish thale-cress</name>
    <name type="synonym">Cardaminopsis suecica</name>
    <dbReference type="NCBI Taxonomy" id="45249"/>
    <lineage>
        <taxon>Eukaryota</taxon>
        <taxon>Viridiplantae</taxon>
        <taxon>Streptophyta</taxon>
        <taxon>Embryophyta</taxon>
        <taxon>Tracheophyta</taxon>
        <taxon>Spermatophyta</taxon>
        <taxon>Magnoliopsida</taxon>
        <taxon>eudicotyledons</taxon>
        <taxon>Gunneridae</taxon>
        <taxon>Pentapetalae</taxon>
        <taxon>rosids</taxon>
        <taxon>malvids</taxon>
        <taxon>Brassicales</taxon>
        <taxon>Brassicaceae</taxon>
        <taxon>Camelineae</taxon>
        <taxon>Arabidopsis</taxon>
    </lineage>
</organism>
<dbReference type="OrthoDB" id="625231at2759"/>
<reference evidence="4 5" key="1">
    <citation type="submission" date="2020-12" db="EMBL/GenBank/DDBJ databases">
        <title>Concerted genomic and epigenomic changes stabilize Arabidopsis allopolyploids.</title>
        <authorList>
            <person name="Chen Z."/>
        </authorList>
    </citation>
    <scope>NUCLEOTIDE SEQUENCE [LARGE SCALE GENOMIC DNA]</scope>
    <source>
        <strain evidence="4">As9502</strain>
        <tissue evidence="4">Leaf</tissue>
    </source>
</reference>
<name>A0A8T1YGB1_ARASU</name>
<dbReference type="Proteomes" id="UP000694251">
    <property type="component" value="Chromosome 12"/>
</dbReference>
<dbReference type="GO" id="GO:0009733">
    <property type="term" value="P:response to auxin"/>
    <property type="evidence" value="ECO:0007669"/>
    <property type="project" value="InterPro"/>
</dbReference>
<gene>
    <name evidence="4" type="ORF">ISN44_As12g005760</name>
</gene>
<keyword evidence="2" id="KW-0217">Developmental protein</keyword>
<sequence>MIQFKTIVFQVKRVVDKKISRLRHIINVRKGHFAVYVGVDEEETKRFVVPISYLNHPLFQALLHQAEDEFGTDHKRKSLTIPCAKDVFIDITSRLKRNKFIRTESN</sequence>
<dbReference type="Pfam" id="PF02519">
    <property type="entry name" value="Auxin_inducible"/>
    <property type="match status" value="1"/>
</dbReference>
<dbReference type="AlphaFoldDB" id="A0A8T1YGB1"/>
<evidence type="ECO:0000256" key="2">
    <source>
        <dbReference type="ARBA" id="ARBA00022473"/>
    </source>
</evidence>
<evidence type="ECO:0000256" key="3">
    <source>
        <dbReference type="ARBA" id="ARBA00022604"/>
    </source>
</evidence>
<evidence type="ECO:0000313" key="5">
    <source>
        <dbReference type="Proteomes" id="UP000694251"/>
    </source>
</evidence>
<comment type="similarity">
    <text evidence="1">Belongs to the ARG7 family.</text>
</comment>
<evidence type="ECO:0000313" key="4">
    <source>
        <dbReference type="EMBL" id="KAG7545049.1"/>
    </source>
</evidence>
<dbReference type="PANTHER" id="PTHR31929">
    <property type="entry name" value="SAUR-LIKE AUXIN-RESPONSIVE PROTEIN FAMILY-RELATED"/>
    <property type="match status" value="1"/>
</dbReference>
<keyword evidence="3" id="KW-0341">Growth regulation</keyword>
<dbReference type="InterPro" id="IPR003676">
    <property type="entry name" value="SAUR_fam"/>
</dbReference>
<feature type="non-terminal residue" evidence="4">
    <location>
        <position position="106"/>
    </location>
</feature>
<comment type="caution">
    <text evidence="4">The sequence shown here is derived from an EMBL/GenBank/DDBJ whole genome shotgun (WGS) entry which is preliminary data.</text>
</comment>
<dbReference type="EMBL" id="JAEFBJ010000012">
    <property type="protein sequence ID" value="KAG7545049.1"/>
    <property type="molecule type" value="Genomic_DNA"/>
</dbReference>
<evidence type="ECO:0000256" key="1">
    <source>
        <dbReference type="ARBA" id="ARBA00006974"/>
    </source>
</evidence>
<protein>
    <submittedName>
        <fullName evidence="4">Small auxin-up RNA</fullName>
    </submittedName>
</protein>
<keyword evidence="5" id="KW-1185">Reference proteome</keyword>
<accession>A0A8T1YGB1</accession>
<proteinExistence type="inferred from homology"/>